<comment type="catalytic activity">
    <reaction evidence="5">
        <text>GDP-beta-L-fucose + NADP(+) = GDP-4-dehydro-alpha-D-rhamnose + NADPH + H(+)</text>
        <dbReference type="Rhea" id="RHEA:18885"/>
        <dbReference type="ChEBI" id="CHEBI:15378"/>
        <dbReference type="ChEBI" id="CHEBI:57273"/>
        <dbReference type="ChEBI" id="CHEBI:57783"/>
        <dbReference type="ChEBI" id="CHEBI:57964"/>
        <dbReference type="ChEBI" id="CHEBI:58349"/>
        <dbReference type="EC" id="1.1.1.271"/>
    </reaction>
</comment>
<evidence type="ECO:0000313" key="7">
    <source>
        <dbReference type="EMBL" id="BCR06707.1"/>
    </source>
</evidence>
<evidence type="ECO:0000256" key="4">
    <source>
        <dbReference type="ARBA" id="ARBA00023235"/>
    </source>
</evidence>
<feature type="site" description="Important for catalytic activity" evidence="5">
    <location>
        <position position="93"/>
    </location>
</feature>
<evidence type="ECO:0000256" key="5">
    <source>
        <dbReference type="HAMAP-Rule" id="MF_00956"/>
    </source>
</evidence>
<feature type="binding site" evidence="5">
    <location>
        <begin position="91"/>
        <end position="94"/>
    </location>
    <ligand>
        <name>NADP(+)</name>
        <dbReference type="ChEBI" id="CHEBI:58349"/>
    </ligand>
</feature>
<keyword evidence="3 5" id="KW-0560">Oxidoreductase</keyword>
<feature type="binding site" evidence="5">
    <location>
        <position position="196"/>
    </location>
    <ligand>
        <name>substrate</name>
    </ligand>
</feature>
<dbReference type="InterPro" id="IPR036291">
    <property type="entry name" value="NAD(P)-bd_dom_sf"/>
</dbReference>
<sequence>MVGRNLQAHPGLQGIAVLAPGRNELDLLDFGSVERYLRANSPDLIIHCAGTVGGIQANMREPVRFLLENLDMGRNLVWAAKNAEVKRLINLGSSCMYPRDAQNPLKEEMILRGELEPTNEGYALAKVTIARFCEYIGREDPGYQYKTLIPCNLYGPWDKFDPGHSHLIPAVIHKIYQAKIAGDEEVVIWGDGTARREFMYAPDLADCLVRAMQHFDSLPGVMNVGLGRDYTINEYYRTVAQVIGFEGEFVHDLDKPVGMKQKLVDVERQMGWGWQAKTSLLDGVAQTFEFYRRQMAPNG</sequence>
<evidence type="ECO:0000313" key="8">
    <source>
        <dbReference type="Proteomes" id="UP001319827"/>
    </source>
</evidence>
<comment type="pathway">
    <text evidence="5">Nucleotide-sugar biosynthesis; GDP-L-fucose biosynthesis via de novo pathway; GDP-L-fucose from GDP-alpha-D-mannose: step 2/2.</text>
</comment>
<keyword evidence="8" id="KW-1185">Reference proteome</keyword>
<dbReference type="Proteomes" id="UP001319827">
    <property type="component" value="Chromosome"/>
</dbReference>
<organism evidence="7 8">
    <name type="scientific">Desulfuromonas versatilis</name>
    <dbReference type="NCBI Taxonomy" id="2802975"/>
    <lineage>
        <taxon>Bacteria</taxon>
        <taxon>Pseudomonadati</taxon>
        <taxon>Thermodesulfobacteriota</taxon>
        <taxon>Desulfuromonadia</taxon>
        <taxon>Desulfuromonadales</taxon>
        <taxon>Desulfuromonadaceae</taxon>
        <taxon>Desulfuromonas</taxon>
    </lineage>
</organism>
<evidence type="ECO:0000256" key="3">
    <source>
        <dbReference type="ARBA" id="ARBA00023002"/>
    </source>
</evidence>
<dbReference type="PANTHER" id="PTHR43238">
    <property type="entry name" value="GDP-L-FUCOSE SYNTHASE"/>
    <property type="match status" value="1"/>
</dbReference>
<comment type="function">
    <text evidence="5">Catalyzes the two-step NADP-dependent conversion of GDP-4-dehydro-6-deoxy-D-mannose to GDP-fucose, involving an epimerase and a reductase reaction.</text>
</comment>
<dbReference type="CDD" id="cd05239">
    <property type="entry name" value="GDP_FS_SDR_e"/>
    <property type="match status" value="1"/>
</dbReference>
<dbReference type="EC" id="1.1.1.271" evidence="5"/>
<dbReference type="HAMAP" id="MF_00956">
    <property type="entry name" value="GDP_fucose_synth"/>
    <property type="match status" value="1"/>
</dbReference>
<dbReference type="InterPro" id="IPR028614">
    <property type="entry name" value="GDP_fucose/colitose_synth"/>
</dbReference>
<evidence type="ECO:0000256" key="1">
    <source>
        <dbReference type="ARBA" id="ARBA00005959"/>
    </source>
</evidence>
<feature type="active site" description="Proton donor/acceptor" evidence="5">
    <location>
        <position position="122"/>
    </location>
</feature>
<comment type="caution">
    <text evidence="5">Lacks conserved residue(s) required for the propagation of feature annotation.</text>
</comment>
<feature type="binding site" evidence="5">
    <location>
        <begin position="150"/>
        <end position="153"/>
    </location>
    <ligand>
        <name>NADP(+)</name>
        <dbReference type="ChEBI" id="CHEBI:58349"/>
    </ligand>
</feature>
<feature type="binding site" evidence="5">
    <location>
        <position position="166"/>
    </location>
    <ligand>
        <name>NADP(+)</name>
        <dbReference type="ChEBI" id="CHEBI:58349"/>
    </ligand>
</feature>
<gene>
    <name evidence="5 7" type="primary">fcl</name>
    <name evidence="7" type="ORF">DESUT3_37760</name>
</gene>
<keyword evidence="4 5" id="KW-0413">Isomerase</keyword>
<evidence type="ECO:0000259" key="6">
    <source>
        <dbReference type="Pfam" id="PF01370"/>
    </source>
</evidence>
<dbReference type="EMBL" id="AP024355">
    <property type="protein sequence ID" value="BCR06707.1"/>
    <property type="molecule type" value="Genomic_DNA"/>
</dbReference>
<reference evidence="7 8" key="2">
    <citation type="journal article" date="2021" name="Int. J. Syst. Evol. Microbiol.">
        <title>Isolation and Polyphasic Characterization of Desulfuromonas versatilis sp. Nov., an Electrogenic Bacteria Capable of Versatile Metabolism Isolated from a Graphene Oxide-Reducing Enrichment Culture.</title>
        <authorList>
            <person name="Xie L."/>
            <person name="Yoshida N."/>
            <person name="Ishii S."/>
            <person name="Meng L."/>
        </authorList>
    </citation>
    <scope>NUCLEOTIDE SEQUENCE [LARGE SCALE GENOMIC DNA]</scope>
    <source>
        <strain evidence="7 8">NIT-T3</strain>
    </source>
</reference>
<keyword evidence="5" id="KW-0511">Multifunctional enzyme</keyword>
<feature type="binding site" evidence="5">
    <location>
        <position position="189"/>
    </location>
    <ligand>
        <name>substrate</name>
    </ligand>
</feature>
<evidence type="ECO:0000256" key="2">
    <source>
        <dbReference type="ARBA" id="ARBA00022857"/>
    </source>
</evidence>
<comment type="similarity">
    <text evidence="1 5">Belongs to the NAD(P)-dependent epimerase/dehydratase family. Fucose synthase subfamily.</text>
</comment>
<dbReference type="Pfam" id="PF01370">
    <property type="entry name" value="Epimerase"/>
    <property type="match status" value="1"/>
</dbReference>
<feature type="binding site" evidence="5">
    <location>
        <position position="126"/>
    </location>
    <ligand>
        <name>NADP(+)</name>
        <dbReference type="ChEBI" id="CHEBI:58349"/>
    </ligand>
</feature>
<dbReference type="Gene3D" id="3.40.50.720">
    <property type="entry name" value="NAD(P)-binding Rossmann-like Domain"/>
    <property type="match status" value="1"/>
</dbReference>
<feature type="site" description="Important for catalytic activity" evidence="5">
    <location>
        <position position="95"/>
    </location>
</feature>
<dbReference type="InterPro" id="IPR001509">
    <property type="entry name" value="Epimerase_deHydtase"/>
</dbReference>
<dbReference type="PANTHER" id="PTHR43238:SF1">
    <property type="entry name" value="GDP-L-FUCOSE SYNTHASE"/>
    <property type="match status" value="1"/>
</dbReference>
<feature type="domain" description="NAD-dependent epimerase/dehydratase" evidence="6">
    <location>
        <begin position="3"/>
        <end position="225"/>
    </location>
</feature>
<dbReference type="SUPFAM" id="SSF51735">
    <property type="entry name" value="NAD(P)-binding Rossmann-fold domains"/>
    <property type="match status" value="1"/>
</dbReference>
<name>A0ABM8HXG2_9BACT</name>
<protein>
    <recommendedName>
        <fullName evidence="5">GDP-L-fucose synthase</fullName>
        <ecNumber evidence="5">1.1.1.271</ecNumber>
    </recommendedName>
    <alternativeName>
        <fullName evidence="5">GDP-4-keto-6-deoxy-D-mannose-3,5-epimerase-4-reductase</fullName>
    </alternativeName>
</protein>
<accession>A0ABM8HXG2</accession>
<dbReference type="Gene3D" id="3.90.25.10">
    <property type="entry name" value="UDP-galactose 4-epimerase, domain 1"/>
    <property type="match status" value="1"/>
</dbReference>
<feature type="binding site" evidence="5">
    <location>
        <position position="174"/>
    </location>
    <ligand>
        <name>substrate</name>
    </ligand>
</feature>
<proteinExistence type="inferred from homology"/>
<reference evidence="7 8" key="1">
    <citation type="journal article" date="2016" name="C (Basel)">
        <title>Selective Growth of and Electricity Production by Marine Exoelectrogenic Bacteria in Self-Aggregated Hydrogel of Microbially Reduced Graphene Oxide.</title>
        <authorList>
            <person name="Yoshida N."/>
            <person name="Goto Y."/>
            <person name="Miyata Y."/>
        </authorList>
    </citation>
    <scope>NUCLEOTIDE SEQUENCE [LARGE SCALE GENOMIC DNA]</scope>
    <source>
        <strain evidence="7 8">NIT-T3</strain>
    </source>
</reference>
<keyword evidence="2 5" id="KW-0521">NADP</keyword>